<proteinExistence type="predicted"/>
<dbReference type="Pfam" id="PF00665">
    <property type="entry name" value="rve"/>
    <property type="match status" value="1"/>
</dbReference>
<dbReference type="GO" id="GO:0015074">
    <property type="term" value="P:DNA integration"/>
    <property type="evidence" value="ECO:0007669"/>
    <property type="project" value="InterPro"/>
</dbReference>
<dbReference type="InterPro" id="IPR001584">
    <property type="entry name" value="Integrase_cat-core"/>
</dbReference>
<evidence type="ECO:0000313" key="2">
    <source>
        <dbReference type="EMBL" id="SNS35421.1"/>
    </source>
</evidence>
<dbReference type="Gene3D" id="3.30.420.10">
    <property type="entry name" value="Ribonuclease H-like superfamily/Ribonuclease H"/>
    <property type="match status" value="1"/>
</dbReference>
<keyword evidence="3" id="KW-1185">Reference proteome</keyword>
<dbReference type="GO" id="GO:0003676">
    <property type="term" value="F:nucleic acid binding"/>
    <property type="evidence" value="ECO:0007669"/>
    <property type="project" value="InterPro"/>
</dbReference>
<dbReference type="SUPFAM" id="SSF46689">
    <property type="entry name" value="Homeodomain-like"/>
    <property type="match status" value="1"/>
</dbReference>
<dbReference type="AlphaFoldDB" id="A0A239DTJ4"/>
<dbReference type="PANTHER" id="PTHR35004">
    <property type="entry name" value="TRANSPOSASE RV3428C-RELATED"/>
    <property type="match status" value="1"/>
</dbReference>
<evidence type="ECO:0000313" key="3">
    <source>
        <dbReference type="Proteomes" id="UP000198327"/>
    </source>
</evidence>
<name>A0A239DTJ4_9NOCA</name>
<dbReference type="EMBL" id="FZOW01000002">
    <property type="protein sequence ID" value="SNS35421.1"/>
    <property type="molecule type" value="Genomic_DNA"/>
</dbReference>
<dbReference type="InterPro" id="IPR009057">
    <property type="entry name" value="Homeodomain-like_sf"/>
</dbReference>
<reference evidence="3" key="1">
    <citation type="submission" date="2017-06" db="EMBL/GenBank/DDBJ databases">
        <authorList>
            <person name="Varghese N."/>
            <person name="Submissions S."/>
        </authorList>
    </citation>
    <scope>NUCLEOTIDE SEQUENCE [LARGE SCALE GENOMIC DNA]</scope>
    <source>
        <strain evidence="3">JCM 23211</strain>
    </source>
</reference>
<accession>A0A239DTJ4</accession>
<dbReference type="SUPFAM" id="SSF53098">
    <property type="entry name" value="Ribonuclease H-like"/>
    <property type="match status" value="1"/>
</dbReference>
<gene>
    <name evidence="2" type="ORF">SAMN05421642_10221</name>
</gene>
<protein>
    <submittedName>
        <fullName evidence="2">Integrase core domain-containing protein</fullName>
    </submittedName>
</protein>
<dbReference type="Proteomes" id="UP000198327">
    <property type="component" value="Unassembled WGS sequence"/>
</dbReference>
<feature type="domain" description="Integrase catalytic" evidence="1">
    <location>
        <begin position="152"/>
        <end position="320"/>
    </location>
</feature>
<dbReference type="PROSITE" id="PS50994">
    <property type="entry name" value="INTEGRASE"/>
    <property type="match status" value="1"/>
</dbReference>
<sequence>MARKGAALMQLLDAVLIAVVVEQVDPASVFGAGGAKGWCERNEVSTATFYRHKQRIELDGRWEPKSRRPHSSPRRTPVEVEEAIVEWRGKLQGDNGAENIHYQLQAVAQREGWSAKGWHVPPRSTINKVLRRHGLLESNPKKRPKSSYKRFQYARPRDCYQIDATEVILAGGAKATVFEVLDDCTRTLVATLVADAETAKAAVAAINKAFDDYGIPAMVLSDNGTAFTAKRTKGAQSQFTRFVTESGARLIHSSPYHPQTNGKVERHHRTFKQWLDRQPHRPATQAALQRACDRYQQFHNTERRHSAVNMPPAQAWANAAMLGGPEHLPRQLDATIGHHSVSNSGVISVGHSTVSVGRAHAGMKVTVLRNGDHVTVFRLTGDVLGHLHLDRDKRYQGQLHAPAA</sequence>
<dbReference type="PANTHER" id="PTHR35004:SF7">
    <property type="entry name" value="INTEGRASE PROTEIN"/>
    <property type="match status" value="1"/>
</dbReference>
<dbReference type="InterPro" id="IPR036397">
    <property type="entry name" value="RNaseH_sf"/>
</dbReference>
<dbReference type="InterPro" id="IPR012337">
    <property type="entry name" value="RNaseH-like_sf"/>
</dbReference>
<evidence type="ECO:0000259" key="1">
    <source>
        <dbReference type="PROSITE" id="PS50994"/>
    </source>
</evidence>
<organism evidence="2 3">
    <name type="scientific">Rhodococcoides kyotonense</name>
    <dbReference type="NCBI Taxonomy" id="398843"/>
    <lineage>
        <taxon>Bacteria</taxon>
        <taxon>Bacillati</taxon>
        <taxon>Actinomycetota</taxon>
        <taxon>Actinomycetes</taxon>
        <taxon>Mycobacteriales</taxon>
        <taxon>Nocardiaceae</taxon>
        <taxon>Rhodococcoides</taxon>
    </lineage>
</organism>